<dbReference type="Pfam" id="PF02931">
    <property type="entry name" value="Neur_chan_LBD"/>
    <property type="match status" value="1"/>
</dbReference>
<dbReference type="CDD" id="cd19049">
    <property type="entry name" value="LGIC_TM_anion"/>
    <property type="match status" value="1"/>
</dbReference>
<comment type="subcellular location">
    <subcellularLocation>
        <location evidence="2">Cell membrane</location>
    </subcellularLocation>
    <subcellularLocation>
        <location evidence="1">Membrane</location>
        <topology evidence="1">Multi-pass membrane protein</topology>
    </subcellularLocation>
</comment>
<feature type="domain" description="Neurotransmitter-gated ion-channel ligand-binding" evidence="13">
    <location>
        <begin position="30"/>
        <end position="232"/>
    </location>
</feature>
<dbReference type="GO" id="GO:0005230">
    <property type="term" value="F:extracellular ligand-gated monoatomic ion channel activity"/>
    <property type="evidence" value="ECO:0007669"/>
    <property type="project" value="InterPro"/>
</dbReference>
<dbReference type="Gene3D" id="2.70.170.10">
    <property type="entry name" value="Neurotransmitter-gated ion-channel ligand-binding domain"/>
    <property type="match status" value="1"/>
</dbReference>
<accession>A0A210QID6</accession>
<evidence type="ECO:0000256" key="8">
    <source>
        <dbReference type="ARBA" id="ARBA00023065"/>
    </source>
</evidence>
<dbReference type="Proteomes" id="UP000242188">
    <property type="component" value="Unassembled WGS sequence"/>
</dbReference>
<dbReference type="InterPro" id="IPR036719">
    <property type="entry name" value="Neuro-gated_channel_TM_sf"/>
</dbReference>
<dbReference type="InterPro" id="IPR006202">
    <property type="entry name" value="Neur_chan_lig-bd"/>
</dbReference>
<evidence type="ECO:0000256" key="7">
    <source>
        <dbReference type="ARBA" id="ARBA00022989"/>
    </source>
</evidence>
<dbReference type="InterPro" id="IPR006029">
    <property type="entry name" value="Neurotrans-gated_channel_TM"/>
</dbReference>
<dbReference type="OrthoDB" id="6116347at2759"/>
<feature type="transmembrane region" description="Helical" evidence="11">
    <location>
        <begin position="362"/>
        <end position="379"/>
    </location>
</feature>
<dbReference type="EMBL" id="NEDP02003536">
    <property type="protein sequence ID" value="OWF48446.1"/>
    <property type="molecule type" value="Genomic_DNA"/>
</dbReference>
<dbReference type="InterPro" id="IPR006028">
    <property type="entry name" value="GABAA/Glycine_rcpt"/>
</dbReference>
<proteinExistence type="predicted"/>
<protein>
    <submittedName>
        <fullName evidence="15">Glycine receptor subunit alphaZ1</fullName>
    </submittedName>
</protein>
<evidence type="ECO:0000256" key="3">
    <source>
        <dbReference type="ARBA" id="ARBA00022448"/>
    </source>
</evidence>
<keyword evidence="8" id="KW-0406">Ion transport</keyword>
<dbReference type="InterPro" id="IPR038050">
    <property type="entry name" value="Neuro_actylchol_rec"/>
</dbReference>
<evidence type="ECO:0000256" key="9">
    <source>
        <dbReference type="ARBA" id="ARBA00023136"/>
    </source>
</evidence>
<evidence type="ECO:0000259" key="14">
    <source>
        <dbReference type="Pfam" id="PF02932"/>
    </source>
</evidence>
<dbReference type="Pfam" id="PF02932">
    <property type="entry name" value="Neur_chan_memb"/>
    <property type="match status" value="1"/>
</dbReference>
<evidence type="ECO:0000256" key="11">
    <source>
        <dbReference type="SAM" id="Phobius"/>
    </source>
</evidence>
<comment type="caution">
    <text evidence="15">The sequence shown here is derived from an EMBL/GenBank/DDBJ whole genome shotgun (WGS) entry which is preliminary data.</text>
</comment>
<dbReference type="GO" id="GO:0005886">
    <property type="term" value="C:plasma membrane"/>
    <property type="evidence" value="ECO:0007669"/>
    <property type="project" value="UniProtKB-SubCell"/>
</dbReference>
<evidence type="ECO:0000313" key="16">
    <source>
        <dbReference type="Proteomes" id="UP000242188"/>
    </source>
</evidence>
<evidence type="ECO:0000256" key="6">
    <source>
        <dbReference type="ARBA" id="ARBA00022729"/>
    </source>
</evidence>
<keyword evidence="16" id="KW-1185">Reference proteome</keyword>
<keyword evidence="5 11" id="KW-0812">Transmembrane</keyword>
<dbReference type="SUPFAM" id="SSF63712">
    <property type="entry name" value="Nicotinic receptor ligand binding domain-like"/>
    <property type="match status" value="1"/>
</dbReference>
<gene>
    <name evidence="15" type="ORF">KP79_PYT17289</name>
</gene>
<dbReference type="AlphaFoldDB" id="A0A210QID6"/>
<keyword evidence="4" id="KW-1003">Cell membrane</keyword>
<dbReference type="STRING" id="6573.A0A210QID6"/>
<feature type="signal peptide" evidence="12">
    <location>
        <begin position="1"/>
        <end position="19"/>
    </location>
</feature>
<evidence type="ECO:0000259" key="13">
    <source>
        <dbReference type="Pfam" id="PF02931"/>
    </source>
</evidence>
<feature type="transmembrane region" description="Helical" evidence="11">
    <location>
        <begin position="240"/>
        <end position="259"/>
    </location>
</feature>
<name>A0A210QID6_MIZYE</name>
<evidence type="ECO:0000256" key="12">
    <source>
        <dbReference type="SAM" id="SignalP"/>
    </source>
</evidence>
<keyword evidence="9 11" id="KW-0472">Membrane</keyword>
<feature type="transmembrane region" description="Helical" evidence="11">
    <location>
        <begin position="266"/>
        <end position="286"/>
    </location>
</feature>
<evidence type="ECO:0000256" key="2">
    <source>
        <dbReference type="ARBA" id="ARBA00004236"/>
    </source>
</evidence>
<reference evidence="15 16" key="1">
    <citation type="journal article" date="2017" name="Nat. Ecol. Evol.">
        <title>Scallop genome provides insights into evolution of bilaterian karyotype and development.</title>
        <authorList>
            <person name="Wang S."/>
            <person name="Zhang J."/>
            <person name="Jiao W."/>
            <person name="Li J."/>
            <person name="Xun X."/>
            <person name="Sun Y."/>
            <person name="Guo X."/>
            <person name="Huan P."/>
            <person name="Dong B."/>
            <person name="Zhang L."/>
            <person name="Hu X."/>
            <person name="Sun X."/>
            <person name="Wang J."/>
            <person name="Zhao C."/>
            <person name="Wang Y."/>
            <person name="Wang D."/>
            <person name="Huang X."/>
            <person name="Wang R."/>
            <person name="Lv J."/>
            <person name="Li Y."/>
            <person name="Zhang Z."/>
            <person name="Liu B."/>
            <person name="Lu W."/>
            <person name="Hui Y."/>
            <person name="Liang J."/>
            <person name="Zhou Z."/>
            <person name="Hou R."/>
            <person name="Li X."/>
            <person name="Liu Y."/>
            <person name="Li H."/>
            <person name="Ning X."/>
            <person name="Lin Y."/>
            <person name="Zhao L."/>
            <person name="Xing Q."/>
            <person name="Dou J."/>
            <person name="Li Y."/>
            <person name="Mao J."/>
            <person name="Guo H."/>
            <person name="Dou H."/>
            <person name="Li T."/>
            <person name="Mu C."/>
            <person name="Jiang W."/>
            <person name="Fu Q."/>
            <person name="Fu X."/>
            <person name="Miao Y."/>
            <person name="Liu J."/>
            <person name="Yu Q."/>
            <person name="Li R."/>
            <person name="Liao H."/>
            <person name="Li X."/>
            <person name="Kong Y."/>
            <person name="Jiang Z."/>
            <person name="Chourrout D."/>
            <person name="Li R."/>
            <person name="Bao Z."/>
        </authorList>
    </citation>
    <scope>NUCLEOTIDE SEQUENCE [LARGE SCALE GENOMIC DNA]</scope>
    <source>
        <strain evidence="15 16">PY_sf001</strain>
    </source>
</reference>
<keyword evidence="10" id="KW-0407">Ion channel</keyword>
<dbReference type="SUPFAM" id="SSF90112">
    <property type="entry name" value="Neurotransmitter-gated ion-channel transmembrane pore"/>
    <property type="match status" value="1"/>
</dbReference>
<evidence type="ECO:0000256" key="5">
    <source>
        <dbReference type="ARBA" id="ARBA00022692"/>
    </source>
</evidence>
<evidence type="ECO:0000256" key="4">
    <source>
        <dbReference type="ARBA" id="ARBA00022475"/>
    </source>
</evidence>
<dbReference type="CDD" id="cd18987">
    <property type="entry name" value="LGIC_ECD_anion"/>
    <property type="match status" value="1"/>
</dbReference>
<dbReference type="PANTHER" id="PTHR18945">
    <property type="entry name" value="NEUROTRANSMITTER GATED ION CHANNEL"/>
    <property type="match status" value="1"/>
</dbReference>
<keyword evidence="15" id="KW-0675">Receptor</keyword>
<keyword evidence="3" id="KW-0813">Transport</keyword>
<sequence>MAESFALLCLLIVPHIAEAVCDISWETLNERISQETYDFYNPPWTVTGDSIEVGLKVGISQLKSAGVSDLSLTIHVLQTWNDPRVCFNASSLPSGQTTAPLAYRHQGLVWSPDVYPEGAVTSTQHDVILPNVFLRIQPNGTILKSNRLTVQIQCPTSDTKFPKGNQRCIVRFKSYSFTTDEVCLSWLKEGFTKLDDFSSNVVVDEIAIDTCKHTLFLDEQPCIELSLSLERNFDVYLTRIYLPSAIVVFLSWISLWIDVRQVPARTGLSVVCVLSLMTQTVGLMVVSDDDGSILAVDAWMIVCLLYTVWALVTFITAHYLDSTCQRRAQKTAIMNVEEEMNNSKGKSCTIVGYKRLERVVKFVYPVSFVVFNVVYWAYFMSG</sequence>
<feature type="transmembrane region" description="Helical" evidence="11">
    <location>
        <begin position="298"/>
        <end position="320"/>
    </location>
</feature>
<dbReference type="InterPro" id="IPR006201">
    <property type="entry name" value="Neur_channel"/>
</dbReference>
<keyword evidence="7 11" id="KW-1133">Transmembrane helix</keyword>
<organism evidence="15 16">
    <name type="scientific">Mizuhopecten yessoensis</name>
    <name type="common">Japanese scallop</name>
    <name type="synonym">Patinopecten yessoensis</name>
    <dbReference type="NCBI Taxonomy" id="6573"/>
    <lineage>
        <taxon>Eukaryota</taxon>
        <taxon>Metazoa</taxon>
        <taxon>Spiralia</taxon>
        <taxon>Lophotrochozoa</taxon>
        <taxon>Mollusca</taxon>
        <taxon>Bivalvia</taxon>
        <taxon>Autobranchia</taxon>
        <taxon>Pteriomorphia</taxon>
        <taxon>Pectinida</taxon>
        <taxon>Pectinoidea</taxon>
        <taxon>Pectinidae</taxon>
        <taxon>Mizuhopecten</taxon>
    </lineage>
</organism>
<dbReference type="PRINTS" id="PR00253">
    <property type="entry name" value="GABAARECEPTR"/>
</dbReference>
<evidence type="ECO:0000256" key="10">
    <source>
        <dbReference type="ARBA" id="ARBA00023303"/>
    </source>
</evidence>
<dbReference type="InterPro" id="IPR036734">
    <property type="entry name" value="Neur_chan_lig-bd_sf"/>
</dbReference>
<evidence type="ECO:0000313" key="15">
    <source>
        <dbReference type="EMBL" id="OWF48446.1"/>
    </source>
</evidence>
<feature type="chain" id="PRO_5012532737" evidence="12">
    <location>
        <begin position="20"/>
        <end position="382"/>
    </location>
</feature>
<keyword evidence="6 12" id="KW-0732">Signal</keyword>
<evidence type="ECO:0000256" key="1">
    <source>
        <dbReference type="ARBA" id="ARBA00004141"/>
    </source>
</evidence>
<dbReference type="GO" id="GO:0004888">
    <property type="term" value="F:transmembrane signaling receptor activity"/>
    <property type="evidence" value="ECO:0007669"/>
    <property type="project" value="InterPro"/>
</dbReference>
<feature type="domain" description="Neurotransmitter-gated ion-channel transmembrane" evidence="14">
    <location>
        <begin position="240"/>
        <end position="327"/>
    </location>
</feature>
<dbReference type="Gene3D" id="1.20.58.390">
    <property type="entry name" value="Neurotransmitter-gated ion-channel transmembrane domain"/>
    <property type="match status" value="1"/>
</dbReference>